<keyword evidence="2" id="KW-1185">Reference proteome</keyword>
<gene>
    <name evidence="1" type="ORF">OWR29_47495</name>
</gene>
<organism evidence="1 2">
    <name type="scientific">Paractinoplanes pyxinae</name>
    <dbReference type="NCBI Taxonomy" id="2997416"/>
    <lineage>
        <taxon>Bacteria</taxon>
        <taxon>Bacillati</taxon>
        <taxon>Actinomycetota</taxon>
        <taxon>Actinomycetes</taxon>
        <taxon>Micromonosporales</taxon>
        <taxon>Micromonosporaceae</taxon>
        <taxon>Paractinoplanes</taxon>
    </lineage>
</organism>
<dbReference type="PANTHER" id="PTHR43102:SF2">
    <property type="entry name" value="GAF DOMAIN-CONTAINING PROTEIN"/>
    <property type="match status" value="1"/>
</dbReference>
<dbReference type="SUPFAM" id="SSF55781">
    <property type="entry name" value="GAF domain-like"/>
    <property type="match status" value="1"/>
</dbReference>
<proteinExistence type="predicted"/>
<sequence length="55" mass="5815">MASSFCVTALLTPHDALLIPDASRDPRFAHFPVVAGAPHVKTYAGVPLLSDKGVR</sequence>
<dbReference type="PANTHER" id="PTHR43102">
    <property type="entry name" value="SLR1143 PROTEIN"/>
    <property type="match status" value="1"/>
</dbReference>
<evidence type="ECO:0000313" key="2">
    <source>
        <dbReference type="Proteomes" id="UP001151002"/>
    </source>
</evidence>
<dbReference type="EMBL" id="JAPNTZ010000030">
    <property type="protein sequence ID" value="MCY1145695.1"/>
    <property type="molecule type" value="Genomic_DNA"/>
</dbReference>
<accession>A0ABT4BJB1</accession>
<reference evidence="1" key="1">
    <citation type="submission" date="2022-11" db="EMBL/GenBank/DDBJ databases">
        <authorList>
            <person name="Somphong A."/>
            <person name="Phongsopitanun W."/>
        </authorList>
    </citation>
    <scope>NUCLEOTIDE SEQUENCE</scope>
    <source>
        <strain evidence="1">Pm04-4</strain>
    </source>
</reference>
<dbReference type="Proteomes" id="UP001151002">
    <property type="component" value="Unassembled WGS sequence"/>
</dbReference>
<name>A0ABT4BJB1_9ACTN</name>
<protein>
    <submittedName>
        <fullName evidence="1">GAF domain-containing protein</fullName>
    </submittedName>
</protein>
<evidence type="ECO:0000313" key="1">
    <source>
        <dbReference type="EMBL" id="MCY1145695.1"/>
    </source>
</evidence>
<comment type="caution">
    <text evidence="1">The sequence shown here is derived from an EMBL/GenBank/DDBJ whole genome shotgun (WGS) entry which is preliminary data.</text>
</comment>